<evidence type="ECO:0000313" key="4">
    <source>
        <dbReference type="Proteomes" id="UP000787625"/>
    </source>
</evidence>
<evidence type="ECO:0000313" key="3">
    <source>
        <dbReference type="EMBL" id="HJD53007.1"/>
    </source>
</evidence>
<gene>
    <name evidence="3" type="ORF">IAA93_04705</name>
</gene>
<evidence type="ECO:0000259" key="2">
    <source>
        <dbReference type="Pfam" id="PF13568"/>
    </source>
</evidence>
<proteinExistence type="predicted"/>
<feature type="chain" id="PRO_5039710309" evidence="1">
    <location>
        <begin position="20"/>
        <end position="233"/>
    </location>
</feature>
<dbReference type="EMBL" id="DWUP01000097">
    <property type="protein sequence ID" value="HJD53007.1"/>
    <property type="molecule type" value="Genomic_DNA"/>
</dbReference>
<reference evidence="3" key="2">
    <citation type="submission" date="2021-04" db="EMBL/GenBank/DDBJ databases">
        <authorList>
            <person name="Gilroy R."/>
        </authorList>
    </citation>
    <scope>NUCLEOTIDE SEQUENCE</scope>
    <source>
        <strain evidence="3">MalCec1-1739</strain>
    </source>
</reference>
<sequence length="233" mass="27187">MKKLLMTLLMLVSTIAASAQVQKVQIRPYIDQRRFHYGFFIGVHMQDIEFVNNGFVTEDGQSWFMDANEYLPGFQVGVLGELYLHKNIAVRLLPSLYFGDRKVVFKESVSGERRYQQMRSCYVSVPVNVKFAANRVNNYRPYVMAGIAPMFNLVNPRQKELRTNMYDMQIEIGLGCDIYLPFFKLIPELKFCFGVIDIINKNRNDLTDKDMYKFTQSIDHAMSRSIALTFYFE</sequence>
<keyword evidence="1" id="KW-0732">Signal</keyword>
<feature type="signal peptide" evidence="1">
    <location>
        <begin position="1"/>
        <end position="19"/>
    </location>
</feature>
<accession>A0A9D2UIE3</accession>
<name>A0A9D2UIE3_9BACT</name>
<dbReference type="Pfam" id="PF13568">
    <property type="entry name" value="OMP_b-brl_2"/>
    <property type="match status" value="1"/>
</dbReference>
<dbReference type="InterPro" id="IPR025665">
    <property type="entry name" value="Beta-barrel_OMP_2"/>
</dbReference>
<feature type="domain" description="Outer membrane protein beta-barrel" evidence="2">
    <location>
        <begin position="27"/>
        <end position="200"/>
    </location>
</feature>
<protein>
    <submittedName>
        <fullName evidence="3">PorT family protein</fullName>
    </submittedName>
</protein>
<evidence type="ECO:0000256" key="1">
    <source>
        <dbReference type="SAM" id="SignalP"/>
    </source>
</evidence>
<dbReference type="AlphaFoldDB" id="A0A9D2UIE3"/>
<comment type="caution">
    <text evidence="3">The sequence shown here is derived from an EMBL/GenBank/DDBJ whole genome shotgun (WGS) entry which is preliminary data.</text>
</comment>
<dbReference type="Proteomes" id="UP000787625">
    <property type="component" value="Unassembled WGS sequence"/>
</dbReference>
<organism evidence="3 4">
    <name type="scientific">Candidatus Avibacteroides avistercoris</name>
    <dbReference type="NCBI Taxonomy" id="2840690"/>
    <lineage>
        <taxon>Bacteria</taxon>
        <taxon>Pseudomonadati</taxon>
        <taxon>Bacteroidota</taxon>
        <taxon>Bacteroidia</taxon>
        <taxon>Bacteroidales</taxon>
        <taxon>Bacteroidaceae</taxon>
        <taxon>Bacteroidaceae incertae sedis</taxon>
        <taxon>Candidatus Avibacteroides</taxon>
    </lineage>
</organism>
<reference evidence="3" key="1">
    <citation type="journal article" date="2021" name="PeerJ">
        <title>Extensive microbial diversity within the chicken gut microbiome revealed by metagenomics and culture.</title>
        <authorList>
            <person name="Gilroy R."/>
            <person name="Ravi A."/>
            <person name="Getino M."/>
            <person name="Pursley I."/>
            <person name="Horton D.L."/>
            <person name="Alikhan N.F."/>
            <person name="Baker D."/>
            <person name="Gharbi K."/>
            <person name="Hall N."/>
            <person name="Watson M."/>
            <person name="Adriaenssens E.M."/>
            <person name="Foster-Nyarko E."/>
            <person name="Jarju S."/>
            <person name="Secka A."/>
            <person name="Antonio M."/>
            <person name="Oren A."/>
            <person name="Chaudhuri R.R."/>
            <person name="La Ragione R."/>
            <person name="Hildebrand F."/>
            <person name="Pallen M.J."/>
        </authorList>
    </citation>
    <scope>NUCLEOTIDE SEQUENCE</scope>
    <source>
        <strain evidence="3">MalCec1-1739</strain>
    </source>
</reference>